<dbReference type="InterPro" id="IPR050943">
    <property type="entry name" value="Glycosyltr_29_Sialyltrsf"/>
</dbReference>
<evidence type="ECO:0000313" key="11">
    <source>
        <dbReference type="Proteomes" id="UP000001554"/>
    </source>
</evidence>
<dbReference type="Pfam" id="PF00777">
    <property type="entry name" value="Glyco_transf_29"/>
    <property type="match status" value="1"/>
</dbReference>
<dbReference type="RefSeq" id="XP_035693970.1">
    <property type="nucleotide sequence ID" value="XM_035838077.1"/>
</dbReference>
<reference evidence="11" key="1">
    <citation type="journal article" date="2020" name="Nat. Ecol. Evol.">
        <title>Deeply conserved synteny resolves early events in vertebrate evolution.</title>
        <authorList>
            <person name="Simakov O."/>
            <person name="Marletaz F."/>
            <person name="Yue J.X."/>
            <person name="O'Connell B."/>
            <person name="Jenkins J."/>
            <person name="Brandt A."/>
            <person name="Calef R."/>
            <person name="Tung C.H."/>
            <person name="Huang T.K."/>
            <person name="Schmutz J."/>
            <person name="Satoh N."/>
            <person name="Yu J.K."/>
            <person name="Putnam N.H."/>
            <person name="Green R.E."/>
            <person name="Rokhsar D.S."/>
        </authorList>
    </citation>
    <scope>NUCLEOTIDE SEQUENCE [LARGE SCALE GENOMIC DNA]</scope>
    <source>
        <strain evidence="11">S238N-H82</strain>
    </source>
</reference>
<keyword evidence="7" id="KW-1133">Transmembrane helix</keyword>
<dbReference type="KEGG" id="bfo:118428104"/>
<name>A0A9J7M7C6_BRAFL</name>
<keyword evidence="3" id="KW-0328">Glycosyltransferase</keyword>
<evidence type="ECO:0000256" key="1">
    <source>
        <dbReference type="ARBA" id="ARBA00004323"/>
    </source>
</evidence>
<evidence type="ECO:0000256" key="10">
    <source>
        <dbReference type="ARBA" id="ARBA00023180"/>
    </source>
</evidence>
<dbReference type="PANTHER" id="PTHR11987">
    <property type="entry name" value="ALPHA-2,8-SIALYLTRANSFERASE"/>
    <property type="match status" value="1"/>
</dbReference>
<proteinExistence type="inferred from homology"/>
<evidence type="ECO:0000313" key="12">
    <source>
        <dbReference type="RefSeq" id="XP_035693970.1"/>
    </source>
</evidence>
<reference evidence="12" key="2">
    <citation type="submission" date="2025-08" db="UniProtKB">
        <authorList>
            <consortium name="RefSeq"/>
        </authorList>
    </citation>
    <scope>IDENTIFICATION</scope>
    <source>
        <strain evidence="12">S238N-H82</strain>
        <tissue evidence="12">Testes</tissue>
    </source>
</reference>
<dbReference type="GO" id="GO:0009311">
    <property type="term" value="P:oligosaccharide metabolic process"/>
    <property type="evidence" value="ECO:0000318"/>
    <property type="project" value="GO_Central"/>
</dbReference>
<evidence type="ECO:0000256" key="9">
    <source>
        <dbReference type="ARBA" id="ARBA00023136"/>
    </source>
</evidence>
<protein>
    <submittedName>
        <fullName evidence="12">Alpha-2,8-sialyltransferase 8E-like</fullName>
    </submittedName>
</protein>
<sequence>MKGFPKLSPFENKRFNTCSLVGNGGILKGSGCGKEIDASEFVFRFNMAPMDEKYLEDIGNKTNLITMNPSMIKYRYRKGRREESTIDVKTLMSDLSATASGEFRHTGMRGGALVRLLALPLRQEQQTPD</sequence>
<dbReference type="Gene3D" id="3.90.1480.20">
    <property type="entry name" value="Glycosyl transferase family 29"/>
    <property type="match status" value="1"/>
</dbReference>
<evidence type="ECO:0000256" key="4">
    <source>
        <dbReference type="ARBA" id="ARBA00022679"/>
    </source>
</evidence>
<evidence type="ECO:0000256" key="2">
    <source>
        <dbReference type="ARBA" id="ARBA00006003"/>
    </source>
</evidence>
<keyword evidence="9" id="KW-0472">Membrane</keyword>
<dbReference type="PANTHER" id="PTHR11987:SF53">
    <property type="entry name" value="ALPHA-2,8-SIALYLTRANSFERASE 8F-LIKE"/>
    <property type="match status" value="1"/>
</dbReference>
<dbReference type="Proteomes" id="UP000001554">
    <property type="component" value="Chromosome 12"/>
</dbReference>
<accession>A0A9J7M7C6</accession>
<evidence type="ECO:0000256" key="6">
    <source>
        <dbReference type="ARBA" id="ARBA00022968"/>
    </source>
</evidence>
<dbReference type="GeneID" id="118428104"/>
<keyword evidence="11" id="KW-1185">Reference proteome</keyword>
<comment type="similarity">
    <text evidence="2">Belongs to the glycosyltransferase 29 family.</text>
</comment>
<keyword evidence="10" id="KW-0325">Glycoprotein</keyword>
<keyword evidence="8" id="KW-0333">Golgi apparatus</keyword>
<keyword evidence="6" id="KW-0735">Signal-anchor</keyword>
<evidence type="ECO:0000256" key="3">
    <source>
        <dbReference type="ARBA" id="ARBA00022676"/>
    </source>
</evidence>
<comment type="subcellular location">
    <subcellularLocation>
        <location evidence="1">Golgi apparatus membrane</location>
        <topology evidence="1">Single-pass type II membrane protein</topology>
    </subcellularLocation>
</comment>
<dbReference type="GO" id="GO:0006491">
    <property type="term" value="P:N-glycan processing"/>
    <property type="evidence" value="ECO:0000318"/>
    <property type="project" value="GO_Central"/>
</dbReference>
<dbReference type="GO" id="GO:0000139">
    <property type="term" value="C:Golgi membrane"/>
    <property type="evidence" value="ECO:0007669"/>
    <property type="project" value="UniProtKB-SubCell"/>
</dbReference>
<keyword evidence="5" id="KW-0812">Transmembrane</keyword>
<evidence type="ECO:0000256" key="8">
    <source>
        <dbReference type="ARBA" id="ARBA00023034"/>
    </source>
</evidence>
<dbReference type="GO" id="GO:0003828">
    <property type="term" value="F:alpha-N-acetylneuraminate alpha-2,8-sialyltransferase activity"/>
    <property type="evidence" value="ECO:0000318"/>
    <property type="project" value="GO_Central"/>
</dbReference>
<dbReference type="OrthoDB" id="10264956at2759"/>
<organism evidence="11 12">
    <name type="scientific">Branchiostoma floridae</name>
    <name type="common">Florida lancelet</name>
    <name type="synonym">Amphioxus</name>
    <dbReference type="NCBI Taxonomy" id="7739"/>
    <lineage>
        <taxon>Eukaryota</taxon>
        <taxon>Metazoa</taxon>
        <taxon>Chordata</taxon>
        <taxon>Cephalochordata</taxon>
        <taxon>Leptocardii</taxon>
        <taxon>Amphioxiformes</taxon>
        <taxon>Branchiostomatidae</taxon>
        <taxon>Branchiostoma</taxon>
    </lineage>
</organism>
<keyword evidence="4" id="KW-0808">Transferase</keyword>
<evidence type="ECO:0000256" key="7">
    <source>
        <dbReference type="ARBA" id="ARBA00022989"/>
    </source>
</evidence>
<evidence type="ECO:0000256" key="5">
    <source>
        <dbReference type="ARBA" id="ARBA00022692"/>
    </source>
</evidence>
<dbReference type="InterPro" id="IPR038578">
    <property type="entry name" value="GT29-like_sf"/>
</dbReference>
<gene>
    <name evidence="12" type="primary">LOC118428104</name>
</gene>
<dbReference type="AlphaFoldDB" id="A0A9J7M7C6"/>
<dbReference type="InterPro" id="IPR001675">
    <property type="entry name" value="Glyco_trans_29"/>
</dbReference>